<gene>
    <name evidence="2" type="ORF">PG915_17875</name>
</gene>
<dbReference type="InterPro" id="IPR020843">
    <property type="entry name" value="ER"/>
</dbReference>
<dbReference type="Gene3D" id="3.90.180.10">
    <property type="entry name" value="Medium-chain alcohol dehydrogenases, catalytic domain"/>
    <property type="match status" value="1"/>
</dbReference>
<sequence>MKKYTIQPGENKLKASSMTTAALKANEVRIKVRAVSLNYRDILNLRYANEEVVPFSDGSGEVVEIGDEVKNLKVGDRVVGLFFPNWIDGSINQEIQQVARGGGTTDGMLAHETVGHEDSFIIFPDHLNYEEAATLPCAALTAWHAMFEHAQPLQKCQTVLLQGTGGVSIFALQLAAAHGISTIVTSSSNEKLEQARSLGATHTINYRETPDWEQEVHSLTGGKGVDMVLEVGGAGTLEKSMTAVKVGGVISLIGVLSGLDAKVNPLPIMGKSLRVFGIYVGSKAMQTNLHKALSAHNIHPIIDTTFTFESAVFAYDYQASGKHMGKVVIKVT</sequence>
<dbReference type="PANTHER" id="PTHR45033">
    <property type="match status" value="1"/>
</dbReference>
<dbReference type="InterPro" id="IPR036291">
    <property type="entry name" value="NAD(P)-bd_dom_sf"/>
</dbReference>
<dbReference type="RefSeq" id="WP_353499774.1">
    <property type="nucleotide sequence ID" value="NZ_CP115921.1"/>
</dbReference>
<dbReference type="SUPFAM" id="SSF51735">
    <property type="entry name" value="NAD(P)-binding Rossmann-fold domains"/>
    <property type="match status" value="1"/>
</dbReference>
<dbReference type="InterPro" id="IPR013154">
    <property type="entry name" value="ADH-like_N"/>
</dbReference>
<dbReference type="CDD" id="cd08276">
    <property type="entry name" value="MDR7"/>
    <property type="match status" value="1"/>
</dbReference>
<dbReference type="AlphaFoldDB" id="A0AAU8BQF0"/>
<reference evidence="2" key="1">
    <citation type="submission" date="2023-01" db="EMBL/GenBank/DDBJ databases">
        <title>Vibrio sp. CB1-14 genome sequencing.</title>
        <authorList>
            <person name="Otstavnykh N."/>
            <person name="Isaeva M."/>
            <person name="Meleshko D."/>
        </authorList>
    </citation>
    <scope>NUCLEOTIDE SEQUENCE</scope>
    <source>
        <strain evidence="2">CB1-14</strain>
    </source>
</reference>
<proteinExistence type="predicted"/>
<dbReference type="GO" id="GO:0016491">
    <property type="term" value="F:oxidoreductase activity"/>
    <property type="evidence" value="ECO:0007669"/>
    <property type="project" value="InterPro"/>
</dbReference>
<accession>A0AAU8BQF0</accession>
<protein>
    <submittedName>
        <fullName evidence="2">NAD(P)-dependent alcohol dehydrogenase</fullName>
    </submittedName>
</protein>
<name>A0AAU8BQF0_9VIBR</name>
<dbReference type="InterPro" id="IPR052711">
    <property type="entry name" value="Zinc_ADH-like"/>
</dbReference>
<dbReference type="PANTHER" id="PTHR45033:SF2">
    <property type="entry name" value="ZINC-TYPE ALCOHOL DEHYDROGENASE-LIKE PROTEIN C1773.06C"/>
    <property type="match status" value="1"/>
</dbReference>
<dbReference type="Pfam" id="PF08240">
    <property type="entry name" value="ADH_N"/>
    <property type="match status" value="1"/>
</dbReference>
<dbReference type="InterPro" id="IPR013149">
    <property type="entry name" value="ADH-like_C"/>
</dbReference>
<dbReference type="Gene3D" id="3.40.50.720">
    <property type="entry name" value="NAD(P)-binding Rossmann-like Domain"/>
    <property type="match status" value="1"/>
</dbReference>
<evidence type="ECO:0000313" key="2">
    <source>
        <dbReference type="EMBL" id="XCD18629.1"/>
    </source>
</evidence>
<dbReference type="InterPro" id="IPR011032">
    <property type="entry name" value="GroES-like_sf"/>
</dbReference>
<dbReference type="Pfam" id="PF00107">
    <property type="entry name" value="ADH_zinc_N"/>
    <property type="match status" value="1"/>
</dbReference>
<dbReference type="EMBL" id="CP115921">
    <property type="protein sequence ID" value="XCD18629.1"/>
    <property type="molecule type" value="Genomic_DNA"/>
</dbReference>
<organism evidence="2">
    <name type="scientific">Vibrio chaetopteri</name>
    <dbReference type="NCBI Taxonomy" id="3016528"/>
    <lineage>
        <taxon>Bacteria</taxon>
        <taxon>Pseudomonadati</taxon>
        <taxon>Pseudomonadota</taxon>
        <taxon>Gammaproteobacteria</taxon>
        <taxon>Vibrionales</taxon>
        <taxon>Vibrionaceae</taxon>
        <taxon>Vibrio</taxon>
    </lineage>
</organism>
<dbReference type="SMART" id="SM00829">
    <property type="entry name" value="PKS_ER"/>
    <property type="match status" value="1"/>
</dbReference>
<feature type="domain" description="Enoyl reductase (ER)" evidence="1">
    <location>
        <begin position="9"/>
        <end position="329"/>
    </location>
</feature>
<evidence type="ECO:0000259" key="1">
    <source>
        <dbReference type="SMART" id="SM00829"/>
    </source>
</evidence>
<dbReference type="KEGG" id="vck:PG915_17875"/>
<dbReference type="SUPFAM" id="SSF50129">
    <property type="entry name" value="GroES-like"/>
    <property type="match status" value="1"/>
</dbReference>